<evidence type="ECO:0000313" key="1">
    <source>
        <dbReference type="EMBL" id="KAH7994437.1"/>
    </source>
</evidence>
<organism evidence="1 2">
    <name type="scientific">Sphaerodactylus townsendi</name>
    <dbReference type="NCBI Taxonomy" id="933632"/>
    <lineage>
        <taxon>Eukaryota</taxon>
        <taxon>Metazoa</taxon>
        <taxon>Chordata</taxon>
        <taxon>Craniata</taxon>
        <taxon>Vertebrata</taxon>
        <taxon>Euteleostomi</taxon>
        <taxon>Lepidosauria</taxon>
        <taxon>Squamata</taxon>
        <taxon>Bifurcata</taxon>
        <taxon>Gekkota</taxon>
        <taxon>Sphaerodactylidae</taxon>
        <taxon>Sphaerodactylus</taxon>
    </lineage>
</organism>
<dbReference type="Proteomes" id="UP000827872">
    <property type="component" value="Linkage Group LG07"/>
</dbReference>
<gene>
    <name evidence="1" type="ORF">K3G42_006480</name>
</gene>
<protein>
    <submittedName>
        <fullName evidence="1">Uncharacterized protein</fullName>
    </submittedName>
</protein>
<sequence>MDIHFIRFPLRPSNVVVIEGKDAVLECCVSGYPVPTFTWLRGDEIIPLRSKKYSLLAGSNLLIANATDDDSGTYTCVVTYKEENSSASAELSVLGEYRPPYCVMQTAFSSLKKGLSVHSLDEIARS</sequence>
<comment type="caution">
    <text evidence="1">The sequence shown here is derived from an EMBL/GenBank/DDBJ whole genome shotgun (WGS) entry which is preliminary data.</text>
</comment>
<evidence type="ECO:0000313" key="2">
    <source>
        <dbReference type="Proteomes" id="UP000827872"/>
    </source>
</evidence>
<proteinExistence type="predicted"/>
<name>A0ACB8ENW2_9SAUR</name>
<dbReference type="EMBL" id="CM037620">
    <property type="protein sequence ID" value="KAH7994437.1"/>
    <property type="molecule type" value="Genomic_DNA"/>
</dbReference>
<reference evidence="1" key="1">
    <citation type="submission" date="2021-08" db="EMBL/GenBank/DDBJ databases">
        <title>The first chromosome-level gecko genome reveals the dynamic sex chromosomes of Neotropical dwarf geckos (Sphaerodactylidae: Sphaerodactylus).</title>
        <authorList>
            <person name="Pinto B.J."/>
            <person name="Keating S.E."/>
            <person name="Gamble T."/>
        </authorList>
    </citation>
    <scope>NUCLEOTIDE SEQUENCE</scope>
    <source>
        <strain evidence="1">TG3544</strain>
    </source>
</reference>
<accession>A0ACB8ENW2</accession>
<keyword evidence="2" id="KW-1185">Reference proteome</keyword>